<sequence>MPQQYYTASEAQKKLGFSRAAFFRKVKQGIIRKVVPPGMKQGVYPKRDIDALALSMHTIFEQFQTIVFSCSSPEDQKEEMEIGIRAFGKDFITPLAERISFQKKCEFTFHSLKAHGKVVGYFSLFRLTDTFLDQLLHGEQIERSISIDDMLSFTRLEPFHIYIDVLVTDPLLSHHLRNLYAGLLVSHLFSLLRSLQNNGYLIDKVYTITSTKEADKLAAHAGFHKVQTSSLTPNRVVWELPLCEQHLQTLSSFWQG</sequence>
<accession>A0A5A5T7C4</accession>
<dbReference type="EMBL" id="BIXY01000008">
    <property type="protein sequence ID" value="GCF07288.1"/>
    <property type="molecule type" value="Genomic_DNA"/>
</dbReference>
<gene>
    <name evidence="1" type="ORF">KDI_08520</name>
</gene>
<reference evidence="1 2" key="1">
    <citation type="submission" date="2019-01" db="EMBL/GenBank/DDBJ databases">
        <title>Draft genome sequence of Dictyobacter sp. Uno17.</title>
        <authorList>
            <person name="Wang C.M."/>
            <person name="Zheng Y."/>
            <person name="Sakai Y."/>
            <person name="Abe K."/>
            <person name="Yokota A."/>
            <person name="Yabe S."/>
        </authorList>
    </citation>
    <scope>NUCLEOTIDE SEQUENCE [LARGE SCALE GENOMIC DNA]</scope>
    <source>
        <strain evidence="1 2">Uno17</strain>
    </source>
</reference>
<dbReference type="RefSeq" id="WP_149400319.1">
    <property type="nucleotide sequence ID" value="NZ_BIXY01000008.1"/>
</dbReference>
<protein>
    <recommendedName>
        <fullName evidence="3">Helix-turn-helix domain-containing protein</fullName>
    </recommendedName>
</protein>
<evidence type="ECO:0008006" key="3">
    <source>
        <dbReference type="Google" id="ProtNLM"/>
    </source>
</evidence>
<dbReference type="Proteomes" id="UP000322530">
    <property type="component" value="Unassembled WGS sequence"/>
</dbReference>
<organism evidence="1 2">
    <name type="scientific">Dictyobacter arantiisoli</name>
    <dbReference type="NCBI Taxonomy" id="2014874"/>
    <lineage>
        <taxon>Bacteria</taxon>
        <taxon>Bacillati</taxon>
        <taxon>Chloroflexota</taxon>
        <taxon>Ktedonobacteria</taxon>
        <taxon>Ktedonobacterales</taxon>
        <taxon>Dictyobacteraceae</taxon>
        <taxon>Dictyobacter</taxon>
    </lineage>
</organism>
<evidence type="ECO:0000313" key="2">
    <source>
        <dbReference type="Proteomes" id="UP000322530"/>
    </source>
</evidence>
<dbReference type="AlphaFoldDB" id="A0A5A5T7C4"/>
<dbReference type="OrthoDB" id="146394at2"/>
<comment type="caution">
    <text evidence="1">The sequence shown here is derived from an EMBL/GenBank/DDBJ whole genome shotgun (WGS) entry which is preliminary data.</text>
</comment>
<proteinExistence type="predicted"/>
<keyword evidence="2" id="KW-1185">Reference proteome</keyword>
<evidence type="ECO:0000313" key="1">
    <source>
        <dbReference type="EMBL" id="GCF07288.1"/>
    </source>
</evidence>
<name>A0A5A5T7C4_9CHLR</name>